<dbReference type="SUPFAM" id="SSF51658">
    <property type="entry name" value="Xylose isomerase-like"/>
    <property type="match status" value="1"/>
</dbReference>
<dbReference type="GO" id="GO:0016853">
    <property type="term" value="F:isomerase activity"/>
    <property type="evidence" value="ECO:0007669"/>
    <property type="project" value="UniProtKB-KW"/>
</dbReference>
<accession>A0A3N1GA45</accession>
<proteinExistence type="predicted"/>
<reference evidence="1 2" key="1">
    <citation type="journal article" date="2015" name="Stand. Genomic Sci.">
        <title>Genomic Encyclopedia of Bacterial and Archaeal Type Strains, Phase III: the genomes of soil and plant-associated and newly described type strains.</title>
        <authorList>
            <person name="Whitman W.B."/>
            <person name="Woyke T."/>
            <person name="Klenk H.P."/>
            <person name="Zhou Y."/>
            <person name="Lilburn T.G."/>
            <person name="Beck B.J."/>
            <person name="De Vos P."/>
            <person name="Vandamme P."/>
            <person name="Eisen J.A."/>
            <person name="Garrity G."/>
            <person name="Hugenholtz P."/>
            <person name="Kyrpides N.C."/>
        </authorList>
    </citation>
    <scope>NUCLEOTIDE SEQUENCE [LARGE SCALE GENOMIC DNA]</scope>
    <source>
        <strain evidence="1 2">CECT 7306</strain>
    </source>
</reference>
<keyword evidence="1" id="KW-0413">Isomerase</keyword>
<dbReference type="RefSeq" id="WP_123380719.1">
    <property type="nucleotide sequence ID" value="NZ_RJKN01000007.1"/>
</dbReference>
<keyword evidence="2" id="KW-1185">Reference proteome</keyword>
<comment type="caution">
    <text evidence="1">The sequence shown here is derived from an EMBL/GenBank/DDBJ whole genome shotgun (WGS) entry which is preliminary data.</text>
</comment>
<dbReference type="Gene3D" id="3.20.20.150">
    <property type="entry name" value="Divalent-metal-dependent TIM barrel enzymes"/>
    <property type="match status" value="1"/>
</dbReference>
<evidence type="ECO:0000313" key="1">
    <source>
        <dbReference type="EMBL" id="ROP27109.1"/>
    </source>
</evidence>
<name>A0A3N1GA45_9ACTN</name>
<dbReference type="OrthoDB" id="9785907at2"/>
<dbReference type="InterPro" id="IPR018246">
    <property type="entry name" value="AP_endonuc_F2_Zn_BS"/>
</dbReference>
<dbReference type="InterPro" id="IPR036237">
    <property type="entry name" value="Xyl_isomerase-like_sf"/>
</dbReference>
<dbReference type="EMBL" id="RJKN01000007">
    <property type="protein sequence ID" value="ROP27109.1"/>
    <property type="molecule type" value="Genomic_DNA"/>
</dbReference>
<evidence type="ECO:0000313" key="2">
    <source>
        <dbReference type="Proteomes" id="UP000276232"/>
    </source>
</evidence>
<dbReference type="AlphaFoldDB" id="A0A3N1GA45"/>
<sequence length="437" mass="45401">MRVARPDGSTVHVAYCTNVHPATALDGIVEQLRTVAVPVAERLGLPADGERLGVGLWFPAGAAAVLDADLADGAPAGGPVRRLRAELDRLGLEVVTLNAFPYGDFHAPVVKHAVYSPDWTEPARLEHTLACARVLAALLPDDVDGGAVSTLPLAWYRPWDDARRAAAGRALRALATGLGEVARTTGRRVRVGLEPEPGCVWEVLDDALAGPDALPTLLAGGPDDAPPTADDAALVGVCLDTCHSAVGFDDLDGVVGRLTAGTGPDAVPAVPVVKLQASAALHLDDPADDADRAALAVFDEPRFLHQVRERGADGALATADDLPRALRDHADGGLPRRGPWRCHVHAPLHADWEGPVRPVTAPLTTALHDLVRDAPPAVRVDVVEVETYTWSVLPAAHRERSGGTGTAAADLAGGIAAELAWTRDRLAGSPVGTGAGA</sequence>
<organism evidence="1 2">
    <name type="scientific">Pseudokineococcus lusitanus</name>
    <dbReference type="NCBI Taxonomy" id="763993"/>
    <lineage>
        <taxon>Bacteria</taxon>
        <taxon>Bacillati</taxon>
        <taxon>Actinomycetota</taxon>
        <taxon>Actinomycetes</taxon>
        <taxon>Kineosporiales</taxon>
        <taxon>Kineosporiaceae</taxon>
        <taxon>Pseudokineococcus</taxon>
    </lineage>
</organism>
<dbReference type="GO" id="GO:0008270">
    <property type="term" value="F:zinc ion binding"/>
    <property type="evidence" value="ECO:0007669"/>
    <property type="project" value="InterPro"/>
</dbReference>
<dbReference type="Proteomes" id="UP000276232">
    <property type="component" value="Unassembled WGS sequence"/>
</dbReference>
<dbReference type="NCBIfam" id="NF035939">
    <property type="entry name" value="TIM_EboE"/>
    <property type="match status" value="1"/>
</dbReference>
<gene>
    <name evidence="1" type="ORF">EDC03_2632</name>
</gene>
<dbReference type="InParanoid" id="A0A3N1GA45"/>
<protein>
    <submittedName>
        <fullName evidence="1">Xylose isomerase-like TIM barrel protein</fullName>
    </submittedName>
</protein>
<dbReference type="PROSITE" id="PS00730">
    <property type="entry name" value="AP_NUCLEASE_F2_2"/>
    <property type="match status" value="1"/>
</dbReference>